<feature type="compositionally biased region" description="Acidic residues" evidence="1">
    <location>
        <begin position="437"/>
        <end position="446"/>
    </location>
</feature>
<dbReference type="Gene3D" id="3.70.10.10">
    <property type="match status" value="1"/>
</dbReference>
<proteinExistence type="predicted"/>
<evidence type="ECO:0000313" key="2">
    <source>
        <dbReference type="EMBL" id="KOO25228.1"/>
    </source>
</evidence>
<sequence>MADVFYVLQASLEAHSVRTLRSMLQCLDRFGKDLFLECNHTELTLRTLNAAQSAFIVFTLKADFFSNYEVLPGKSASVKLHLRNVTSIFRSTAGVDKVWLQVATGAAEEGEGGGEAFMRVQLHCSSGLRKKFDLSFQEVTSMNAVYDKSVCPHTIGADPSVLLECLKNFPPALAEVSLVAAADSLTLQNEVDGSDDADSDARLARTEMRLKPAELRLYELGPLPPGGAVAIAFSLREFKAVLTLIKELDHLIVAHIEAPGRPVIFNARPKVAAGLPYRMECVLATVVETTNMADDMFGDDPMADPTGGMGGGMGAGGGMGSTWGACHETIGAAPAAHSSHPPPANGYASHSHAASFQHAPPMSHQASWLQPPPPMPSAPAAAHSQQPYHQQQPPTWSRQKADKGGALLEGAPAKALDDSDTEEDEDAVPGTPPDGESYPDEGDDEGGPNKRRCRGW</sequence>
<evidence type="ECO:0000313" key="3">
    <source>
        <dbReference type="Proteomes" id="UP000037460"/>
    </source>
</evidence>
<keyword evidence="3" id="KW-1185">Reference proteome</keyword>
<feature type="region of interest" description="Disordered" evidence="1">
    <location>
        <begin position="333"/>
        <end position="456"/>
    </location>
</feature>
<dbReference type="SUPFAM" id="SSF55979">
    <property type="entry name" value="DNA clamp"/>
    <property type="match status" value="1"/>
</dbReference>
<accession>A0A0M0JG62</accession>
<gene>
    <name evidence="2" type="ORF">Ctob_002684</name>
</gene>
<dbReference type="Pfam" id="PF04139">
    <property type="entry name" value="Rad9"/>
    <property type="match status" value="1"/>
</dbReference>
<dbReference type="InterPro" id="IPR007268">
    <property type="entry name" value="Rad9/Ddc1"/>
</dbReference>
<reference evidence="3" key="1">
    <citation type="journal article" date="2015" name="PLoS Genet.">
        <title>Genome Sequence and Transcriptome Analyses of Chrysochromulina tobin: Metabolic Tools for Enhanced Algal Fitness in the Prominent Order Prymnesiales (Haptophyceae).</title>
        <authorList>
            <person name="Hovde B.T."/>
            <person name="Deodato C.R."/>
            <person name="Hunsperger H.M."/>
            <person name="Ryken S.A."/>
            <person name="Yost W."/>
            <person name="Jha R.K."/>
            <person name="Patterson J."/>
            <person name="Monnat R.J. Jr."/>
            <person name="Barlow S.B."/>
            <person name="Starkenburg S.R."/>
            <person name="Cattolico R.A."/>
        </authorList>
    </citation>
    <scope>NUCLEOTIDE SEQUENCE</scope>
    <source>
        <strain evidence="3">CCMP291</strain>
    </source>
</reference>
<name>A0A0M0JG62_9EUKA</name>
<feature type="compositionally biased region" description="Acidic residues" evidence="1">
    <location>
        <begin position="418"/>
        <end position="427"/>
    </location>
</feature>
<dbReference type="GO" id="GO:0006281">
    <property type="term" value="P:DNA repair"/>
    <property type="evidence" value="ECO:0007669"/>
    <property type="project" value="TreeGrafter"/>
</dbReference>
<dbReference type="InterPro" id="IPR046938">
    <property type="entry name" value="DNA_clamp_sf"/>
</dbReference>
<feature type="compositionally biased region" description="Low complexity" evidence="1">
    <location>
        <begin position="378"/>
        <end position="394"/>
    </location>
</feature>
<dbReference type="PANTHER" id="PTHR15237:SF0">
    <property type="entry name" value="CELL CYCLE CHECKPOINT CONTROL PROTEIN"/>
    <property type="match status" value="1"/>
</dbReference>
<organism evidence="2 3">
    <name type="scientific">Chrysochromulina tobinii</name>
    <dbReference type="NCBI Taxonomy" id="1460289"/>
    <lineage>
        <taxon>Eukaryota</taxon>
        <taxon>Haptista</taxon>
        <taxon>Haptophyta</taxon>
        <taxon>Prymnesiophyceae</taxon>
        <taxon>Prymnesiales</taxon>
        <taxon>Chrysochromulinaceae</taxon>
        <taxon>Chrysochromulina</taxon>
    </lineage>
</organism>
<dbReference type="GO" id="GO:0000076">
    <property type="term" value="P:DNA replication checkpoint signaling"/>
    <property type="evidence" value="ECO:0007669"/>
    <property type="project" value="TreeGrafter"/>
</dbReference>
<dbReference type="Proteomes" id="UP000037460">
    <property type="component" value="Unassembled WGS sequence"/>
</dbReference>
<dbReference type="AlphaFoldDB" id="A0A0M0JG62"/>
<feature type="compositionally biased region" description="Low complexity" evidence="1">
    <location>
        <begin position="348"/>
        <end position="359"/>
    </location>
</feature>
<dbReference type="GO" id="GO:0031573">
    <property type="term" value="P:mitotic intra-S DNA damage checkpoint signaling"/>
    <property type="evidence" value="ECO:0007669"/>
    <property type="project" value="TreeGrafter"/>
</dbReference>
<dbReference type="GO" id="GO:0030896">
    <property type="term" value="C:checkpoint clamp complex"/>
    <property type="evidence" value="ECO:0007669"/>
    <property type="project" value="InterPro"/>
</dbReference>
<dbReference type="PANTHER" id="PTHR15237">
    <property type="entry name" value="DNA REPAIR PROTEIN RAD9"/>
    <property type="match status" value="1"/>
</dbReference>
<evidence type="ECO:0000256" key="1">
    <source>
        <dbReference type="SAM" id="MobiDB-lite"/>
    </source>
</evidence>
<protein>
    <submittedName>
        <fullName evidence="2">Cell cycle checkpoint control protein rad9a</fullName>
    </submittedName>
</protein>
<dbReference type="EMBL" id="JWZX01003002">
    <property type="protein sequence ID" value="KOO25228.1"/>
    <property type="molecule type" value="Genomic_DNA"/>
</dbReference>
<comment type="caution">
    <text evidence="2">The sequence shown here is derived from an EMBL/GenBank/DDBJ whole genome shotgun (WGS) entry which is preliminary data.</text>
</comment>
<dbReference type="GO" id="GO:0071479">
    <property type="term" value="P:cellular response to ionizing radiation"/>
    <property type="evidence" value="ECO:0007669"/>
    <property type="project" value="TreeGrafter"/>
</dbReference>
<dbReference type="OrthoDB" id="60092at2759"/>